<dbReference type="InterPro" id="IPR036188">
    <property type="entry name" value="FAD/NAD-bd_sf"/>
</dbReference>
<dbReference type="EC" id="1.5.3.1" evidence="6"/>
<keyword evidence="4 6" id="KW-0560">Oxidoreductase</keyword>
<dbReference type="InterPro" id="IPR045170">
    <property type="entry name" value="MTOX"/>
</dbReference>
<dbReference type="GO" id="GO:0008115">
    <property type="term" value="F:sarcosine oxidase activity"/>
    <property type="evidence" value="ECO:0007669"/>
    <property type="project" value="UniProtKB-EC"/>
</dbReference>
<evidence type="ECO:0000313" key="6">
    <source>
        <dbReference type="EMBL" id="MBB6098129.1"/>
    </source>
</evidence>
<dbReference type="Proteomes" id="UP000569951">
    <property type="component" value="Unassembled WGS sequence"/>
</dbReference>
<evidence type="ECO:0000313" key="7">
    <source>
        <dbReference type="Proteomes" id="UP000569951"/>
    </source>
</evidence>
<name>A0A841I144_9DEIO</name>
<dbReference type="GO" id="GO:0050660">
    <property type="term" value="F:flavin adenine dinucleotide binding"/>
    <property type="evidence" value="ECO:0007669"/>
    <property type="project" value="InterPro"/>
</dbReference>
<reference evidence="6 7" key="1">
    <citation type="submission" date="2020-08" db="EMBL/GenBank/DDBJ databases">
        <title>Genomic Encyclopedia of Type Strains, Phase IV (KMG-IV): sequencing the most valuable type-strain genomes for metagenomic binning, comparative biology and taxonomic classification.</title>
        <authorList>
            <person name="Goeker M."/>
        </authorList>
    </citation>
    <scope>NUCLEOTIDE SEQUENCE [LARGE SCALE GENOMIC DNA]</scope>
    <source>
        <strain evidence="6 7">DSM 21458</strain>
    </source>
</reference>
<keyword evidence="7" id="KW-1185">Reference proteome</keyword>
<sequence>MHTRAHEYIVIGAGGTGAATAYELARTGHDVLLLEQFTIGHDRGSSFGPSRIFRFAYEEPDYARLAASALEAWRDLEADAGARLLWQTGGLDLGPHGVRSLQRTADTLAEIGHAGTWLDANELQRRYPQWRVPDDWAALYSEHAGIVNPSLTVELLAAMTRVHGGTVLERTPVVRLELGPTPVVHTERGRFAARRVVVAAGGWLPTLFPQLGKALRVSLEATMFFRPRNLADFAPERFPIFIAHDRSQAYGFPAFGLPGVKIALHGSGPAVDADARPLDVAPDMIERARAFLERHLPAAAGPLMEARTCLYTNAPAEDFVLLPHPRSEAVLIASPCSGHGFKFVPLTGRIVAAAARGEAHPGWLDRFRSPEVQAALNG</sequence>
<dbReference type="NCBIfam" id="NF008425">
    <property type="entry name" value="PRK11259.1"/>
    <property type="match status" value="1"/>
</dbReference>
<evidence type="ECO:0000256" key="4">
    <source>
        <dbReference type="ARBA" id="ARBA00023002"/>
    </source>
</evidence>
<accession>A0A841I144</accession>
<dbReference type="RefSeq" id="WP_183986254.1">
    <property type="nucleotide sequence ID" value="NZ_JACHHG010000005.1"/>
</dbReference>
<evidence type="ECO:0000259" key="5">
    <source>
        <dbReference type="Pfam" id="PF01266"/>
    </source>
</evidence>
<proteinExistence type="predicted"/>
<dbReference type="InterPro" id="IPR006076">
    <property type="entry name" value="FAD-dep_OxRdtase"/>
</dbReference>
<dbReference type="Pfam" id="PF01266">
    <property type="entry name" value="DAO"/>
    <property type="match status" value="1"/>
</dbReference>
<dbReference type="PANTHER" id="PTHR10961">
    <property type="entry name" value="PEROXISOMAL SARCOSINE OXIDASE"/>
    <property type="match status" value="1"/>
</dbReference>
<comment type="caution">
    <text evidence="6">The sequence shown here is derived from an EMBL/GenBank/DDBJ whole genome shotgun (WGS) entry which is preliminary data.</text>
</comment>
<organism evidence="6 7">
    <name type="scientific">Deinobacterium chartae</name>
    <dbReference type="NCBI Taxonomy" id="521158"/>
    <lineage>
        <taxon>Bacteria</taxon>
        <taxon>Thermotogati</taxon>
        <taxon>Deinococcota</taxon>
        <taxon>Deinococci</taxon>
        <taxon>Deinococcales</taxon>
        <taxon>Deinococcaceae</taxon>
        <taxon>Deinobacterium</taxon>
    </lineage>
</organism>
<comment type="cofactor">
    <cofactor evidence="1">
        <name>FAD</name>
        <dbReference type="ChEBI" id="CHEBI:57692"/>
    </cofactor>
</comment>
<dbReference type="EMBL" id="JACHHG010000005">
    <property type="protein sequence ID" value="MBB6098129.1"/>
    <property type="molecule type" value="Genomic_DNA"/>
</dbReference>
<feature type="domain" description="FAD dependent oxidoreductase" evidence="5">
    <location>
        <begin position="8"/>
        <end position="353"/>
    </location>
</feature>
<evidence type="ECO:0000256" key="3">
    <source>
        <dbReference type="ARBA" id="ARBA00022827"/>
    </source>
</evidence>
<dbReference type="Gene3D" id="3.50.50.60">
    <property type="entry name" value="FAD/NAD(P)-binding domain"/>
    <property type="match status" value="1"/>
</dbReference>
<keyword evidence="2" id="KW-0285">Flavoprotein</keyword>
<protein>
    <submittedName>
        <fullName evidence="6">Sarcosine oxidase</fullName>
        <ecNumber evidence="6">1.5.3.1</ecNumber>
    </submittedName>
</protein>
<evidence type="ECO:0000256" key="1">
    <source>
        <dbReference type="ARBA" id="ARBA00001974"/>
    </source>
</evidence>
<gene>
    <name evidence="6" type="ORF">HNR42_001554</name>
</gene>
<dbReference type="PANTHER" id="PTHR10961:SF7">
    <property type="entry name" value="FAD DEPENDENT OXIDOREDUCTASE DOMAIN-CONTAINING PROTEIN"/>
    <property type="match status" value="1"/>
</dbReference>
<dbReference type="AlphaFoldDB" id="A0A841I144"/>
<dbReference type="Gene3D" id="3.30.9.10">
    <property type="entry name" value="D-Amino Acid Oxidase, subunit A, domain 2"/>
    <property type="match status" value="1"/>
</dbReference>
<evidence type="ECO:0000256" key="2">
    <source>
        <dbReference type="ARBA" id="ARBA00022630"/>
    </source>
</evidence>
<dbReference type="SUPFAM" id="SSF54373">
    <property type="entry name" value="FAD-linked reductases, C-terminal domain"/>
    <property type="match status" value="1"/>
</dbReference>
<keyword evidence="3" id="KW-0274">FAD</keyword>
<dbReference type="SUPFAM" id="SSF51905">
    <property type="entry name" value="FAD/NAD(P)-binding domain"/>
    <property type="match status" value="1"/>
</dbReference>